<dbReference type="Proteomes" id="UP000241193">
    <property type="component" value="Unassembled WGS sequence"/>
</dbReference>
<evidence type="ECO:0000313" key="2">
    <source>
        <dbReference type="Proteomes" id="UP000241193"/>
    </source>
</evidence>
<dbReference type="AlphaFoldDB" id="A0A2T4IDN8"/>
<gene>
    <name evidence="1" type="ORF">C8261_12740</name>
</gene>
<name>A0A2T4IDN8_9RHOO</name>
<organism evidence="1 2">
    <name type="scientific">Pseudothauera lacus</name>
    <dbReference type="NCBI Taxonomy" id="2136175"/>
    <lineage>
        <taxon>Bacteria</taxon>
        <taxon>Pseudomonadati</taxon>
        <taxon>Pseudomonadota</taxon>
        <taxon>Betaproteobacteria</taxon>
        <taxon>Rhodocyclales</taxon>
        <taxon>Zoogloeaceae</taxon>
        <taxon>Pseudothauera</taxon>
    </lineage>
</organism>
<dbReference type="OrthoDB" id="8527532at2"/>
<dbReference type="EMBL" id="PZKC01000010">
    <property type="protein sequence ID" value="PTD95887.1"/>
    <property type="molecule type" value="Genomic_DNA"/>
</dbReference>
<keyword evidence="2" id="KW-1185">Reference proteome</keyword>
<comment type="caution">
    <text evidence="1">The sequence shown here is derived from an EMBL/GenBank/DDBJ whole genome shotgun (WGS) entry which is preliminary data.</text>
</comment>
<reference evidence="1 2" key="2">
    <citation type="submission" date="2018-04" db="EMBL/GenBank/DDBJ databases">
        <title>Thauera lacus sp. nov., isolated from an saline lake in Inner Mongolia, China.</title>
        <authorList>
            <person name="Liang Q.-Y."/>
        </authorList>
    </citation>
    <scope>NUCLEOTIDE SEQUENCE [LARGE SCALE GENOMIC DNA]</scope>
    <source>
        <strain evidence="1 2">D20</strain>
    </source>
</reference>
<accession>A0A2T4IDN8</accession>
<reference evidence="1 2" key="1">
    <citation type="submission" date="2018-03" db="EMBL/GenBank/DDBJ databases">
        <authorList>
            <person name="Keele B.F."/>
        </authorList>
    </citation>
    <scope>NUCLEOTIDE SEQUENCE [LARGE SCALE GENOMIC DNA]</scope>
    <source>
        <strain evidence="1 2">D20</strain>
    </source>
</reference>
<protein>
    <submittedName>
        <fullName evidence="1">Uncharacterized protein</fullName>
    </submittedName>
</protein>
<evidence type="ECO:0000313" key="1">
    <source>
        <dbReference type="EMBL" id="PTD95887.1"/>
    </source>
</evidence>
<dbReference type="RefSeq" id="WP_107494129.1">
    <property type="nucleotide sequence ID" value="NZ_PZKC01000010.1"/>
</dbReference>
<proteinExistence type="predicted"/>
<sequence length="95" mass="9793">MDRKDLALVDGARSVDTPAQPWPGAVRAAINSAIHAGYRIGRSVCIGHVSGQVVGYNIGSYGPFSGASYPLLVRTPFGVAKCSQRECSLGSSAAA</sequence>